<dbReference type="Gene3D" id="3.40.50.1980">
    <property type="entry name" value="Nitrogenase molybdenum iron protein domain"/>
    <property type="match status" value="2"/>
</dbReference>
<evidence type="ECO:0000256" key="2">
    <source>
        <dbReference type="ARBA" id="ARBA00022729"/>
    </source>
</evidence>
<dbReference type="SUPFAM" id="SSF53807">
    <property type="entry name" value="Helical backbone' metal receptor"/>
    <property type="match status" value="1"/>
</dbReference>
<dbReference type="Proteomes" id="UP000198660">
    <property type="component" value="Unassembled WGS sequence"/>
</dbReference>
<dbReference type="RefSeq" id="WP_176391955.1">
    <property type="nucleotide sequence ID" value="NZ_FPAA01000005.1"/>
</dbReference>
<dbReference type="InterPro" id="IPR050492">
    <property type="entry name" value="Bact_metal-bind_prot9"/>
</dbReference>
<gene>
    <name evidence="4" type="ORF">SAMN05444972_1054</name>
</gene>
<dbReference type="AlphaFoldDB" id="A0A1I6RD20"/>
<sequence length="305" mass="33802">MAGWRYGFILGLLVLLVTAGCTTGVDIPDKKGKVLIYTSFYPLADFAKKIGGHHVMVKNMVPPGVEPHDYEPKIREIAPLSDADLFIYNGIGLESWIEKAKPMLQDGNALVVNASQEVETSVSGQSDPHVWLDPIKAEQQAQAIEQALIKKDPKHKKEYERNYANLVKKFMALDQKFKKMVKDSNQHTFITSHAAFSHLAARYGLTQIAVSGLSPSDEPSAKELQTVIQQARKYDVHYIYFEELVSGKVAETVREEIGAKALTLNPVEGITPKQQNAGEDYFSLMNKNADNLAKGLSVKESGNKN</sequence>
<evidence type="ECO:0000313" key="4">
    <source>
        <dbReference type="EMBL" id="SFS62545.1"/>
    </source>
</evidence>
<evidence type="ECO:0000256" key="1">
    <source>
        <dbReference type="ARBA" id="ARBA00022448"/>
    </source>
</evidence>
<evidence type="ECO:0000256" key="3">
    <source>
        <dbReference type="RuleBase" id="RU003512"/>
    </source>
</evidence>
<keyword evidence="2" id="KW-0732">Signal</keyword>
<accession>A0A1I6RD20</accession>
<dbReference type="InterPro" id="IPR006128">
    <property type="entry name" value="Lipoprotein_PsaA-like"/>
</dbReference>
<dbReference type="GO" id="GO:0046872">
    <property type="term" value="F:metal ion binding"/>
    <property type="evidence" value="ECO:0007669"/>
    <property type="project" value="InterPro"/>
</dbReference>
<dbReference type="GO" id="GO:0030001">
    <property type="term" value="P:metal ion transport"/>
    <property type="evidence" value="ECO:0007669"/>
    <property type="project" value="InterPro"/>
</dbReference>
<proteinExistence type="inferred from homology"/>
<dbReference type="InterPro" id="IPR006127">
    <property type="entry name" value="ZnuA-like"/>
</dbReference>
<dbReference type="PROSITE" id="PS51257">
    <property type="entry name" value="PROKAR_LIPOPROTEIN"/>
    <property type="match status" value="1"/>
</dbReference>
<dbReference type="GO" id="GO:0007155">
    <property type="term" value="P:cell adhesion"/>
    <property type="evidence" value="ECO:0007669"/>
    <property type="project" value="InterPro"/>
</dbReference>
<dbReference type="Pfam" id="PF01297">
    <property type="entry name" value="ZnuA"/>
    <property type="match status" value="1"/>
</dbReference>
<keyword evidence="1 3" id="KW-0813">Transport</keyword>
<comment type="similarity">
    <text evidence="3">Belongs to the bacterial solute-binding protein 9 family.</text>
</comment>
<name>A0A1I6RD20_9BACL</name>
<dbReference type="PANTHER" id="PTHR42953:SF8">
    <property type="entry name" value="ZINT DOMAIN-CONTAINING PROTEIN"/>
    <property type="match status" value="1"/>
</dbReference>
<dbReference type="PRINTS" id="PR00690">
    <property type="entry name" value="ADHESNFAMILY"/>
</dbReference>
<dbReference type="EMBL" id="FPAA01000005">
    <property type="protein sequence ID" value="SFS62545.1"/>
    <property type="molecule type" value="Genomic_DNA"/>
</dbReference>
<dbReference type="PRINTS" id="PR00691">
    <property type="entry name" value="ADHESINB"/>
</dbReference>
<protein>
    <submittedName>
        <fullName evidence="4">Zinc transport system substrate-binding protein</fullName>
    </submittedName>
</protein>
<evidence type="ECO:0000313" key="5">
    <source>
        <dbReference type="Proteomes" id="UP000198660"/>
    </source>
</evidence>
<dbReference type="PANTHER" id="PTHR42953">
    <property type="entry name" value="HIGH-AFFINITY ZINC UPTAKE SYSTEM PROTEIN ZNUA-RELATED"/>
    <property type="match status" value="1"/>
</dbReference>
<dbReference type="InterPro" id="IPR006129">
    <property type="entry name" value="AdhesinB"/>
</dbReference>
<reference evidence="5" key="1">
    <citation type="submission" date="2016-10" db="EMBL/GenBank/DDBJ databases">
        <authorList>
            <person name="Varghese N."/>
            <person name="Submissions S."/>
        </authorList>
    </citation>
    <scope>NUCLEOTIDE SEQUENCE [LARGE SCALE GENOMIC DNA]</scope>
    <source>
        <strain evidence="5">DSM 45789</strain>
    </source>
</reference>
<keyword evidence="5" id="KW-1185">Reference proteome</keyword>
<organism evidence="4 5">
    <name type="scientific">Marininema halotolerans</name>
    <dbReference type="NCBI Taxonomy" id="1155944"/>
    <lineage>
        <taxon>Bacteria</taxon>
        <taxon>Bacillati</taxon>
        <taxon>Bacillota</taxon>
        <taxon>Bacilli</taxon>
        <taxon>Bacillales</taxon>
        <taxon>Thermoactinomycetaceae</taxon>
        <taxon>Marininema</taxon>
    </lineage>
</organism>